<sequence length="96" mass="10481">MTTASHCGLWQEFHSAVYDNSFKLWTYATAHTVDYGSDFTAGSYDGSFTQLAMTTASHSRLSQKLHTVDYGSSFTAGSYNGSFTQWAMTTASHSGL</sequence>
<evidence type="ECO:0000313" key="1">
    <source>
        <dbReference type="EMBL" id="GFO00098.1"/>
    </source>
</evidence>
<gene>
    <name evidence="1" type="ORF">PoB_002660300</name>
</gene>
<reference evidence="1 2" key="1">
    <citation type="journal article" date="2021" name="Elife">
        <title>Chloroplast acquisition without the gene transfer in kleptoplastic sea slugs, Plakobranchus ocellatus.</title>
        <authorList>
            <person name="Maeda T."/>
            <person name="Takahashi S."/>
            <person name="Yoshida T."/>
            <person name="Shimamura S."/>
            <person name="Takaki Y."/>
            <person name="Nagai Y."/>
            <person name="Toyoda A."/>
            <person name="Suzuki Y."/>
            <person name="Arimoto A."/>
            <person name="Ishii H."/>
            <person name="Satoh N."/>
            <person name="Nishiyama T."/>
            <person name="Hasebe M."/>
            <person name="Maruyama T."/>
            <person name="Minagawa J."/>
            <person name="Obokata J."/>
            <person name="Shigenobu S."/>
        </authorList>
    </citation>
    <scope>NUCLEOTIDE SEQUENCE [LARGE SCALE GENOMIC DNA]</scope>
</reference>
<protein>
    <submittedName>
        <fullName evidence="1">Uncharacterized protein</fullName>
    </submittedName>
</protein>
<proteinExistence type="predicted"/>
<comment type="caution">
    <text evidence="1">The sequence shown here is derived from an EMBL/GenBank/DDBJ whole genome shotgun (WGS) entry which is preliminary data.</text>
</comment>
<evidence type="ECO:0000313" key="2">
    <source>
        <dbReference type="Proteomes" id="UP000735302"/>
    </source>
</evidence>
<dbReference type="EMBL" id="BLXT01003028">
    <property type="protein sequence ID" value="GFO00098.1"/>
    <property type="molecule type" value="Genomic_DNA"/>
</dbReference>
<organism evidence="1 2">
    <name type="scientific">Plakobranchus ocellatus</name>
    <dbReference type="NCBI Taxonomy" id="259542"/>
    <lineage>
        <taxon>Eukaryota</taxon>
        <taxon>Metazoa</taxon>
        <taxon>Spiralia</taxon>
        <taxon>Lophotrochozoa</taxon>
        <taxon>Mollusca</taxon>
        <taxon>Gastropoda</taxon>
        <taxon>Heterobranchia</taxon>
        <taxon>Euthyneura</taxon>
        <taxon>Panpulmonata</taxon>
        <taxon>Sacoglossa</taxon>
        <taxon>Placobranchoidea</taxon>
        <taxon>Plakobranchidae</taxon>
        <taxon>Plakobranchus</taxon>
    </lineage>
</organism>
<dbReference type="AlphaFoldDB" id="A0AAV3ZYY6"/>
<keyword evidence="2" id="KW-1185">Reference proteome</keyword>
<accession>A0AAV3ZYY6</accession>
<dbReference type="Proteomes" id="UP000735302">
    <property type="component" value="Unassembled WGS sequence"/>
</dbReference>
<name>A0AAV3ZYY6_9GAST</name>